<name>A0A9P0CPK8_9CUCU</name>
<organism evidence="1 2">
    <name type="scientific">Psylliodes chrysocephalus</name>
    <dbReference type="NCBI Taxonomy" id="3402493"/>
    <lineage>
        <taxon>Eukaryota</taxon>
        <taxon>Metazoa</taxon>
        <taxon>Ecdysozoa</taxon>
        <taxon>Arthropoda</taxon>
        <taxon>Hexapoda</taxon>
        <taxon>Insecta</taxon>
        <taxon>Pterygota</taxon>
        <taxon>Neoptera</taxon>
        <taxon>Endopterygota</taxon>
        <taxon>Coleoptera</taxon>
        <taxon>Polyphaga</taxon>
        <taxon>Cucujiformia</taxon>
        <taxon>Chrysomeloidea</taxon>
        <taxon>Chrysomelidae</taxon>
        <taxon>Galerucinae</taxon>
        <taxon>Alticini</taxon>
        <taxon>Psylliodes</taxon>
    </lineage>
</organism>
<evidence type="ECO:0000313" key="1">
    <source>
        <dbReference type="EMBL" id="CAH1104288.1"/>
    </source>
</evidence>
<evidence type="ECO:0000313" key="2">
    <source>
        <dbReference type="Proteomes" id="UP001153636"/>
    </source>
</evidence>
<gene>
    <name evidence="1" type="ORF">PSYICH_LOCUS5321</name>
</gene>
<protein>
    <submittedName>
        <fullName evidence="1">Uncharacterized protein</fullName>
    </submittedName>
</protein>
<sequence length="170" mass="19948">MISTLYHINETEVRIQNQLERFREKVNQGLDFINEMRQWFKTTDMNKLNINILSSYQVATNFLDELIEYHARLLHVQYNEGTLYNLSLPAHVLEAIEDANKKLPGHLKISPFPTVKMEIEYTEQTMQVFSSFVIIDITEYDLVRVTPTPLPRANRSFCIFDIPRNLLAVN</sequence>
<dbReference type="AlphaFoldDB" id="A0A9P0CPK8"/>
<dbReference type="EMBL" id="OV651828">
    <property type="protein sequence ID" value="CAH1104288.1"/>
    <property type="molecule type" value="Genomic_DNA"/>
</dbReference>
<dbReference type="Proteomes" id="UP001153636">
    <property type="component" value="Chromosome 16"/>
</dbReference>
<dbReference type="OrthoDB" id="8052806at2759"/>
<keyword evidence="2" id="KW-1185">Reference proteome</keyword>
<accession>A0A9P0CPK8</accession>
<proteinExistence type="predicted"/>
<reference evidence="1" key="1">
    <citation type="submission" date="2022-01" db="EMBL/GenBank/DDBJ databases">
        <authorList>
            <person name="King R."/>
        </authorList>
    </citation>
    <scope>NUCLEOTIDE SEQUENCE</scope>
</reference>